<organism evidence="2 3">
    <name type="scientific">Rossellomorea marisflavi</name>
    <dbReference type="NCBI Taxonomy" id="189381"/>
    <lineage>
        <taxon>Bacteria</taxon>
        <taxon>Bacillati</taxon>
        <taxon>Bacillota</taxon>
        <taxon>Bacilli</taxon>
        <taxon>Bacillales</taxon>
        <taxon>Bacillaceae</taxon>
        <taxon>Rossellomorea</taxon>
    </lineage>
</organism>
<name>A0A5D4RYA2_9BACI</name>
<gene>
    <name evidence="2" type="ORF">FZC83_01740</name>
</gene>
<protein>
    <submittedName>
        <fullName evidence="2">Uncharacterized protein</fullName>
    </submittedName>
</protein>
<keyword evidence="1" id="KW-0175">Coiled coil</keyword>
<dbReference type="Proteomes" id="UP000322997">
    <property type="component" value="Unassembled WGS sequence"/>
</dbReference>
<dbReference type="AlphaFoldDB" id="A0A5D4RYA2"/>
<comment type="caution">
    <text evidence="2">The sequence shown here is derived from an EMBL/GenBank/DDBJ whole genome shotgun (WGS) entry which is preliminary data.</text>
</comment>
<evidence type="ECO:0000313" key="2">
    <source>
        <dbReference type="EMBL" id="TYS56317.1"/>
    </source>
</evidence>
<proteinExistence type="predicted"/>
<evidence type="ECO:0000313" key="3">
    <source>
        <dbReference type="Proteomes" id="UP000322997"/>
    </source>
</evidence>
<dbReference type="SUPFAM" id="SSF57938">
    <property type="entry name" value="DnaJ/Hsp40 cysteine-rich domain"/>
    <property type="match status" value="1"/>
</dbReference>
<dbReference type="RefSeq" id="WP_148984351.1">
    <property type="nucleotide sequence ID" value="NZ_JBNILK010000001.1"/>
</dbReference>
<accession>A0A5D4RYA2</accession>
<evidence type="ECO:0000256" key="1">
    <source>
        <dbReference type="SAM" id="Coils"/>
    </source>
</evidence>
<reference evidence="2 3" key="1">
    <citation type="submission" date="2019-08" db="EMBL/GenBank/DDBJ databases">
        <title>Bacillus genomes from the desert of Cuatro Cienegas, Coahuila.</title>
        <authorList>
            <person name="Olmedo-Alvarez G."/>
        </authorList>
    </citation>
    <scope>NUCLEOTIDE SEQUENCE [LARGE SCALE GENOMIC DNA]</scope>
    <source>
        <strain evidence="2 3">CH108_3D</strain>
    </source>
</reference>
<dbReference type="InterPro" id="IPR036410">
    <property type="entry name" value="HSP_DnaJ_Cys-rich_dom_sf"/>
</dbReference>
<feature type="coiled-coil region" evidence="1">
    <location>
        <begin position="61"/>
        <end position="88"/>
    </location>
</feature>
<sequence length="134" mass="14721">MNSVEERLQALMAKGYDINIECKGMGRSYSMSYEASVKRSAPKPNDKSGFSWLVVQSHAVGNTLNELIDKLEENLSEFTKQVEATKCTYCNGSGLVQIAPNVRGVKACSSCKGKGVINLGVREPYEGDELNDRH</sequence>
<dbReference type="Gene3D" id="6.20.20.10">
    <property type="match status" value="1"/>
</dbReference>
<dbReference type="EMBL" id="VTEQ01000001">
    <property type="protein sequence ID" value="TYS56317.1"/>
    <property type="molecule type" value="Genomic_DNA"/>
</dbReference>